<keyword evidence="8 10" id="KW-1133">Transmembrane helix</keyword>
<dbReference type="GO" id="GO:0005886">
    <property type="term" value="C:plasma membrane"/>
    <property type="evidence" value="ECO:0007669"/>
    <property type="project" value="UniProtKB-SubCell"/>
</dbReference>
<dbReference type="Proteomes" id="UP001187315">
    <property type="component" value="Unassembled WGS sequence"/>
</dbReference>
<evidence type="ECO:0000256" key="6">
    <source>
        <dbReference type="ARBA" id="ARBA00022692"/>
    </source>
</evidence>
<dbReference type="Pfam" id="PF00822">
    <property type="entry name" value="PMP22_Claudin"/>
    <property type="match status" value="1"/>
</dbReference>
<evidence type="ECO:0000256" key="3">
    <source>
        <dbReference type="ARBA" id="ARBA00008295"/>
    </source>
</evidence>
<dbReference type="AlphaFoldDB" id="A0AA88N2I9"/>
<evidence type="ECO:0000256" key="4">
    <source>
        <dbReference type="ARBA" id="ARBA00022427"/>
    </source>
</evidence>
<comment type="caution">
    <text evidence="11">The sequence shown here is derived from an EMBL/GenBank/DDBJ whole genome shotgun (WGS) entry which is preliminary data.</text>
</comment>
<evidence type="ECO:0000256" key="5">
    <source>
        <dbReference type="ARBA" id="ARBA00022475"/>
    </source>
</evidence>
<gene>
    <name evidence="11" type="ORF">Q7C36_009153</name>
</gene>
<evidence type="ECO:0000256" key="10">
    <source>
        <dbReference type="SAM" id="Phobius"/>
    </source>
</evidence>
<name>A0AA88N2I9_TACVA</name>
<keyword evidence="7" id="KW-0965">Cell junction</keyword>
<protein>
    <recommendedName>
        <fullName evidence="13">Claudin</fullName>
    </recommendedName>
</protein>
<dbReference type="GO" id="GO:0005923">
    <property type="term" value="C:bicellular tight junction"/>
    <property type="evidence" value="ECO:0007669"/>
    <property type="project" value="UniProtKB-SubCell"/>
</dbReference>
<comment type="similarity">
    <text evidence="3">Belongs to the claudin family.</text>
</comment>
<evidence type="ECO:0000256" key="7">
    <source>
        <dbReference type="ARBA" id="ARBA00022949"/>
    </source>
</evidence>
<comment type="subcellular location">
    <subcellularLocation>
        <location evidence="1">Cell junction</location>
        <location evidence="1">Tight junction</location>
    </subcellularLocation>
    <subcellularLocation>
        <location evidence="2">Cell membrane</location>
        <topology evidence="2">Multi-pass membrane protein</topology>
    </subcellularLocation>
</comment>
<evidence type="ECO:0008006" key="13">
    <source>
        <dbReference type="Google" id="ProtNLM"/>
    </source>
</evidence>
<organism evidence="11 12">
    <name type="scientific">Tachysurus vachellii</name>
    <name type="common">Darkbarbel catfish</name>
    <name type="synonym">Pelteobagrus vachellii</name>
    <dbReference type="NCBI Taxonomy" id="175792"/>
    <lineage>
        <taxon>Eukaryota</taxon>
        <taxon>Metazoa</taxon>
        <taxon>Chordata</taxon>
        <taxon>Craniata</taxon>
        <taxon>Vertebrata</taxon>
        <taxon>Euteleostomi</taxon>
        <taxon>Actinopterygii</taxon>
        <taxon>Neopterygii</taxon>
        <taxon>Teleostei</taxon>
        <taxon>Ostariophysi</taxon>
        <taxon>Siluriformes</taxon>
        <taxon>Bagridae</taxon>
        <taxon>Tachysurus</taxon>
    </lineage>
</organism>
<keyword evidence="9 10" id="KW-0472">Membrane</keyword>
<evidence type="ECO:0000313" key="12">
    <source>
        <dbReference type="Proteomes" id="UP001187315"/>
    </source>
</evidence>
<dbReference type="EMBL" id="JAVHJS010000008">
    <property type="protein sequence ID" value="KAK2850370.1"/>
    <property type="molecule type" value="Genomic_DNA"/>
</dbReference>
<dbReference type="GO" id="GO:0005198">
    <property type="term" value="F:structural molecule activity"/>
    <property type="evidence" value="ECO:0007669"/>
    <property type="project" value="InterPro"/>
</dbReference>
<proteinExistence type="inferred from homology"/>
<dbReference type="Gene3D" id="1.20.140.150">
    <property type="match status" value="1"/>
</dbReference>
<sequence length="264" mass="29270">MNRMVIEVLGFVISSLGWGLVSCTVGMDYWRVSYIGGQGGSWIIKAAWYWSTLWRDCYIDSSDVANCRNLDIMWVVRPGNTSEQGAIRAVRALLLIGMFLGLFAAIFCFFGMNCTYIGGREKTKRKILLLGTVLHFTGGVSCLAAYCLFTGRLGTTTFSRMPDRRLLRYYIGVPVFFGLVGSAGILLGSALYAVTLYSVLISNREMDISASRKYTVPKTYKRQKKGQTLYIIDDAASTQSGFSSELSNQASRSSIILADRDSFV</sequence>
<keyword evidence="4" id="KW-0796">Tight junction</keyword>
<evidence type="ECO:0000256" key="9">
    <source>
        <dbReference type="ARBA" id="ARBA00023136"/>
    </source>
</evidence>
<keyword evidence="5" id="KW-1003">Cell membrane</keyword>
<keyword evidence="12" id="KW-1185">Reference proteome</keyword>
<dbReference type="PROSITE" id="PS51257">
    <property type="entry name" value="PROKAR_LIPOPROTEIN"/>
    <property type="match status" value="1"/>
</dbReference>
<evidence type="ECO:0000256" key="2">
    <source>
        <dbReference type="ARBA" id="ARBA00004651"/>
    </source>
</evidence>
<evidence type="ECO:0000313" key="11">
    <source>
        <dbReference type="EMBL" id="KAK2850370.1"/>
    </source>
</evidence>
<dbReference type="InterPro" id="IPR006187">
    <property type="entry name" value="Claudin"/>
</dbReference>
<dbReference type="InterPro" id="IPR004031">
    <property type="entry name" value="PMP22/EMP/MP20/Claudin"/>
</dbReference>
<feature type="transmembrane region" description="Helical" evidence="10">
    <location>
        <begin position="92"/>
        <end position="115"/>
    </location>
</feature>
<evidence type="ECO:0000256" key="8">
    <source>
        <dbReference type="ARBA" id="ARBA00022989"/>
    </source>
</evidence>
<dbReference type="PRINTS" id="PR01077">
    <property type="entry name" value="CLAUDIN"/>
</dbReference>
<dbReference type="PANTHER" id="PTHR12002">
    <property type="entry name" value="CLAUDIN"/>
    <property type="match status" value="1"/>
</dbReference>
<accession>A0AA88N2I9</accession>
<reference evidence="11" key="1">
    <citation type="submission" date="2023-08" db="EMBL/GenBank/DDBJ databases">
        <title>Pelteobagrus vachellii genome.</title>
        <authorList>
            <person name="Liu H."/>
        </authorList>
    </citation>
    <scope>NUCLEOTIDE SEQUENCE</scope>
    <source>
        <strain evidence="11">PRFRI_2022a</strain>
        <tissue evidence="11">Muscle</tissue>
    </source>
</reference>
<evidence type="ECO:0000256" key="1">
    <source>
        <dbReference type="ARBA" id="ARBA00004435"/>
    </source>
</evidence>
<keyword evidence="6 10" id="KW-0812">Transmembrane</keyword>
<feature type="transmembrane region" description="Helical" evidence="10">
    <location>
        <begin position="169"/>
        <end position="194"/>
    </location>
</feature>
<feature type="transmembrane region" description="Helical" evidence="10">
    <location>
        <begin position="127"/>
        <end position="149"/>
    </location>
</feature>